<proteinExistence type="predicted"/>
<keyword evidence="4" id="KW-0418">Kinase</keyword>
<feature type="transmembrane region" description="Helical" evidence="2">
    <location>
        <begin position="75"/>
        <end position="95"/>
    </location>
</feature>
<reference evidence="4 5" key="1">
    <citation type="submission" date="2018-05" db="EMBL/GenBank/DDBJ databases">
        <title>Genomic Encyclopedia of Type Strains, Phase IV (KMG-IV): sequencing the most valuable type-strain genomes for metagenomic binning, comparative biology and taxonomic classification.</title>
        <authorList>
            <person name="Goeker M."/>
        </authorList>
    </citation>
    <scope>NUCLEOTIDE SEQUENCE [LARGE SCALE GENOMIC DNA]</scope>
    <source>
        <strain evidence="4 5">DSM 24906</strain>
    </source>
</reference>
<feature type="coiled-coil region" evidence="1">
    <location>
        <begin position="134"/>
        <end position="166"/>
    </location>
</feature>
<dbReference type="InterPro" id="IPR050640">
    <property type="entry name" value="Bact_2-comp_sensor_kinase"/>
</dbReference>
<dbReference type="InterPro" id="IPR036890">
    <property type="entry name" value="HATPase_C_sf"/>
</dbReference>
<dbReference type="RefSeq" id="WP_109605458.1">
    <property type="nucleotide sequence ID" value="NZ_JAMHJO010000004.1"/>
</dbReference>
<accession>A0AA45HHY9</accession>
<dbReference type="SUPFAM" id="SSF55874">
    <property type="entry name" value="ATPase domain of HSP90 chaperone/DNA topoisomerase II/histidine kinase"/>
    <property type="match status" value="1"/>
</dbReference>
<evidence type="ECO:0000259" key="3">
    <source>
        <dbReference type="Pfam" id="PF06580"/>
    </source>
</evidence>
<keyword evidence="4" id="KW-0808">Transferase</keyword>
<evidence type="ECO:0000313" key="5">
    <source>
        <dbReference type="Proteomes" id="UP000245921"/>
    </source>
</evidence>
<dbReference type="GO" id="GO:0016020">
    <property type="term" value="C:membrane"/>
    <property type="evidence" value="ECO:0007669"/>
    <property type="project" value="InterPro"/>
</dbReference>
<evidence type="ECO:0000313" key="4">
    <source>
        <dbReference type="EMBL" id="PWJ89281.1"/>
    </source>
</evidence>
<dbReference type="Proteomes" id="UP000245921">
    <property type="component" value="Unassembled WGS sequence"/>
</dbReference>
<dbReference type="EMBL" id="QGGI01000015">
    <property type="protein sequence ID" value="PWJ89281.1"/>
    <property type="molecule type" value="Genomic_DNA"/>
</dbReference>
<evidence type="ECO:0000256" key="2">
    <source>
        <dbReference type="SAM" id="Phobius"/>
    </source>
</evidence>
<dbReference type="PANTHER" id="PTHR34220:SF7">
    <property type="entry name" value="SENSOR HISTIDINE KINASE YPDA"/>
    <property type="match status" value="1"/>
</dbReference>
<keyword evidence="2" id="KW-0472">Membrane</keyword>
<feature type="transmembrane region" description="Helical" evidence="2">
    <location>
        <begin position="115"/>
        <end position="134"/>
    </location>
</feature>
<dbReference type="InterPro" id="IPR010559">
    <property type="entry name" value="Sig_transdc_His_kin_internal"/>
</dbReference>
<dbReference type="GO" id="GO:0000155">
    <property type="term" value="F:phosphorelay sensor kinase activity"/>
    <property type="evidence" value="ECO:0007669"/>
    <property type="project" value="InterPro"/>
</dbReference>
<feature type="transmembrane region" description="Helical" evidence="2">
    <location>
        <begin position="35"/>
        <end position="55"/>
    </location>
</feature>
<sequence length="347" mass="40463">MFKIKKFIKIIIINQISAFMLSALILLYTGTFYNFILNLEIALLFSNTIGLIYYFISSIINNLINDKIEIKFFNILIKIFIGTFSLFTGIQLSVLLSNMIFKIQFISYDKTFQNFLLISNMILLITAFFMIYVYRKLKKEIEIKIKENEKLNQLKLESELAALQSKINPHFLFNTLNTIIDLVYTSPEKVEEMIINLSSIYRKILYSSETELYTLDQELELVKKYLDIEKVRLGERLEYTIKIEDNLKNFKIPPLIIEPIVENSIIHGISKKIGIGHINIEVFKENKRLKILIKDDGIGFKSENIKFGFGVTSVKERLKILYSNESSFKILKNEDYGITVSISIPYK</sequence>
<evidence type="ECO:0000256" key="1">
    <source>
        <dbReference type="SAM" id="Coils"/>
    </source>
</evidence>
<gene>
    <name evidence="4" type="ORF">C7380_1157</name>
</gene>
<keyword evidence="1" id="KW-0175">Coiled coil</keyword>
<name>A0AA45HHY9_9BACT</name>
<keyword evidence="2" id="KW-0812">Transmembrane</keyword>
<dbReference type="PANTHER" id="PTHR34220">
    <property type="entry name" value="SENSOR HISTIDINE KINASE YPDA"/>
    <property type="match status" value="1"/>
</dbReference>
<dbReference type="Gene3D" id="3.30.565.10">
    <property type="entry name" value="Histidine kinase-like ATPase, C-terminal domain"/>
    <property type="match status" value="1"/>
</dbReference>
<feature type="transmembrane region" description="Helical" evidence="2">
    <location>
        <begin position="7"/>
        <end position="29"/>
    </location>
</feature>
<keyword evidence="2" id="KW-1133">Transmembrane helix</keyword>
<protein>
    <submittedName>
        <fullName evidence="4">Histidine kinase</fullName>
    </submittedName>
</protein>
<feature type="domain" description="Signal transduction histidine kinase internal region" evidence="3">
    <location>
        <begin position="159"/>
        <end position="237"/>
    </location>
</feature>
<organism evidence="4 5">
    <name type="scientific">Oceanotoga teriensis</name>
    <dbReference type="NCBI Taxonomy" id="515440"/>
    <lineage>
        <taxon>Bacteria</taxon>
        <taxon>Thermotogati</taxon>
        <taxon>Thermotogota</taxon>
        <taxon>Thermotogae</taxon>
        <taxon>Petrotogales</taxon>
        <taxon>Petrotogaceae</taxon>
        <taxon>Oceanotoga</taxon>
    </lineage>
</organism>
<dbReference type="AlphaFoldDB" id="A0AA45HHY9"/>
<comment type="caution">
    <text evidence="4">The sequence shown here is derived from an EMBL/GenBank/DDBJ whole genome shotgun (WGS) entry which is preliminary data.</text>
</comment>
<keyword evidence="5" id="KW-1185">Reference proteome</keyword>
<dbReference type="Pfam" id="PF06580">
    <property type="entry name" value="His_kinase"/>
    <property type="match status" value="1"/>
</dbReference>